<keyword evidence="2" id="KW-1185">Reference proteome</keyword>
<dbReference type="AlphaFoldDB" id="A0A5K8AD52"/>
<organism evidence="1 2">
    <name type="scientific">Desulfosarcina ovata subsp. ovata</name>
    <dbReference type="NCBI Taxonomy" id="2752305"/>
    <lineage>
        <taxon>Bacteria</taxon>
        <taxon>Pseudomonadati</taxon>
        <taxon>Thermodesulfobacteriota</taxon>
        <taxon>Desulfobacteria</taxon>
        <taxon>Desulfobacterales</taxon>
        <taxon>Desulfosarcinaceae</taxon>
        <taxon>Desulfosarcina</taxon>
    </lineage>
</organism>
<evidence type="ECO:0000313" key="1">
    <source>
        <dbReference type="EMBL" id="BBO90653.1"/>
    </source>
</evidence>
<accession>A0A5K8AD52</accession>
<reference evidence="1 2" key="1">
    <citation type="submission" date="2019-11" db="EMBL/GenBank/DDBJ databases">
        <title>Comparative genomics of hydrocarbon-degrading Desulfosarcina strains.</title>
        <authorList>
            <person name="Watanabe M."/>
            <person name="Kojima H."/>
            <person name="Fukui M."/>
        </authorList>
    </citation>
    <scope>NUCLEOTIDE SEQUENCE [LARGE SCALE GENOMIC DNA]</scope>
    <source>
        <strain evidence="2">oXyS1</strain>
    </source>
</reference>
<evidence type="ECO:0000313" key="2">
    <source>
        <dbReference type="Proteomes" id="UP000422108"/>
    </source>
</evidence>
<sequence length="132" mass="15404">MKQRIVAITLLICLPLGCAFYAEKAKMERYSLILDSYETAMRMSDFNTICQYVDPAAMTRQDCLKQFGDIKLVDYKVAHMKASEDRMQVEQEIDVSYYALSNILLKKKSYSQTWTYDEQKKNWLLSAPPSFE</sequence>
<gene>
    <name evidence="1" type="ORF">DSCOOX_38330</name>
</gene>
<dbReference type="Proteomes" id="UP000422108">
    <property type="component" value="Chromosome"/>
</dbReference>
<name>A0A5K8AD52_9BACT</name>
<proteinExistence type="predicted"/>
<protein>
    <submittedName>
        <fullName evidence="1">Uncharacterized protein</fullName>
    </submittedName>
</protein>
<dbReference type="EMBL" id="AP021879">
    <property type="protein sequence ID" value="BBO90653.1"/>
    <property type="molecule type" value="Genomic_DNA"/>
</dbReference>
<dbReference type="RefSeq" id="WP_155311685.1">
    <property type="nucleotide sequence ID" value="NZ_AP021879.1"/>
</dbReference>